<gene>
    <name evidence="1" type="ORF">IQ37_03510</name>
</gene>
<evidence type="ECO:0000313" key="1">
    <source>
        <dbReference type="EMBL" id="KFF29731.1"/>
    </source>
</evidence>
<comment type="caution">
    <text evidence="1">The sequence shown here is derived from an EMBL/GenBank/DDBJ whole genome shotgun (WGS) entry which is preliminary data.</text>
</comment>
<dbReference type="eggNOG" id="ENOG502ZGIQ">
    <property type="taxonomic scope" value="Bacteria"/>
</dbReference>
<evidence type="ECO:0000313" key="2">
    <source>
        <dbReference type="Proteomes" id="UP000028709"/>
    </source>
</evidence>
<dbReference type="KEGG" id="cpip:CJF12_02985"/>
<dbReference type="RefSeq" id="WP_034681767.1">
    <property type="nucleotide sequence ID" value="NZ_CP023049.2"/>
</dbReference>
<protein>
    <recommendedName>
        <fullName evidence="3">Bacteriocin</fullName>
    </recommendedName>
</protein>
<accession>A0A086BLB7</accession>
<dbReference type="EMBL" id="JPRJ01000003">
    <property type="protein sequence ID" value="KFF29731.1"/>
    <property type="molecule type" value="Genomic_DNA"/>
</dbReference>
<dbReference type="AlphaFoldDB" id="A0A086BLB7"/>
<dbReference type="InterPro" id="IPR058074">
    <property type="entry name" value="Bacteriocin-like"/>
</dbReference>
<dbReference type="OrthoDB" id="1275132at2"/>
<sequence>MKNLKKLSRENLRIIIGGKSCAASCSDGSIVYVSSCTSCVQYEGGAACYDANGRGGSMHVSTCD</sequence>
<dbReference type="STRING" id="558152.IQ37_03510"/>
<dbReference type="NCBIfam" id="NF047798">
    <property type="entry name" value="leader_Chryseo"/>
    <property type="match status" value="1"/>
</dbReference>
<keyword evidence="2" id="KW-1185">Reference proteome</keyword>
<name>A0A086BLB7_9FLAO</name>
<evidence type="ECO:0008006" key="3">
    <source>
        <dbReference type="Google" id="ProtNLM"/>
    </source>
</evidence>
<organism evidence="1 2">
    <name type="scientific">Chryseobacterium piperi</name>
    <dbReference type="NCBI Taxonomy" id="558152"/>
    <lineage>
        <taxon>Bacteria</taxon>
        <taxon>Pseudomonadati</taxon>
        <taxon>Bacteroidota</taxon>
        <taxon>Flavobacteriia</taxon>
        <taxon>Flavobacteriales</taxon>
        <taxon>Weeksellaceae</taxon>
        <taxon>Chryseobacterium group</taxon>
        <taxon>Chryseobacterium</taxon>
    </lineage>
</organism>
<reference evidence="1 2" key="1">
    <citation type="submission" date="2014-07" db="EMBL/GenBank/DDBJ databases">
        <title>Genome of Chryseobacterium piperi CTM.</title>
        <authorList>
            <person name="Pipes S.E."/>
            <person name="Stropko S.J."/>
            <person name="Newman J.D."/>
        </authorList>
    </citation>
    <scope>NUCLEOTIDE SEQUENCE [LARGE SCALE GENOMIC DNA]</scope>
    <source>
        <strain evidence="1 2">CTM</strain>
    </source>
</reference>
<proteinExistence type="predicted"/>
<dbReference type="Proteomes" id="UP000028709">
    <property type="component" value="Unassembled WGS sequence"/>
</dbReference>